<organism evidence="3">
    <name type="scientific">Nippostrongylus brasiliensis</name>
    <name type="common">Rat hookworm</name>
    <dbReference type="NCBI Taxonomy" id="27835"/>
    <lineage>
        <taxon>Eukaryota</taxon>
        <taxon>Metazoa</taxon>
        <taxon>Ecdysozoa</taxon>
        <taxon>Nematoda</taxon>
        <taxon>Chromadorea</taxon>
        <taxon>Rhabditida</taxon>
        <taxon>Rhabditina</taxon>
        <taxon>Rhabditomorpha</taxon>
        <taxon>Strongyloidea</taxon>
        <taxon>Heligmosomidae</taxon>
        <taxon>Nippostrongylus</taxon>
    </lineage>
</organism>
<evidence type="ECO:0000313" key="2">
    <source>
        <dbReference type="Proteomes" id="UP000271162"/>
    </source>
</evidence>
<dbReference type="AlphaFoldDB" id="A0A0N4YFR3"/>
<evidence type="ECO:0000313" key="1">
    <source>
        <dbReference type="EMBL" id="VDL79202.1"/>
    </source>
</evidence>
<keyword evidence="2" id="KW-1185">Reference proteome</keyword>
<proteinExistence type="predicted"/>
<dbReference type="Proteomes" id="UP000271162">
    <property type="component" value="Unassembled WGS sequence"/>
</dbReference>
<reference evidence="1 2" key="2">
    <citation type="submission" date="2018-11" db="EMBL/GenBank/DDBJ databases">
        <authorList>
            <consortium name="Pathogen Informatics"/>
        </authorList>
    </citation>
    <scope>NUCLEOTIDE SEQUENCE [LARGE SCALE GENOMIC DNA]</scope>
</reference>
<gene>
    <name evidence="1" type="ORF">NBR_LOCUS15608</name>
</gene>
<reference evidence="3" key="1">
    <citation type="submission" date="2017-02" db="UniProtKB">
        <authorList>
            <consortium name="WormBaseParasite"/>
        </authorList>
    </citation>
    <scope>IDENTIFICATION</scope>
</reference>
<dbReference type="WBParaSite" id="NBR_0001560701-mRNA-1">
    <property type="protein sequence ID" value="NBR_0001560701-mRNA-1"/>
    <property type="gene ID" value="NBR_0001560701"/>
</dbReference>
<evidence type="ECO:0000313" key="3">
    <source>
        <dbReference type="WBParaSite" id="NBR_0001560701-mRNA-1"/>
    </source>
</evidence>
<protein>
    <submittedName>
        <fullName evidence="3">DNA helicase</fullName>
    </submittedName>
</protein>
<accession>A0A0N4YFR3</accession>
<sequence length="156" mass="18318">MNFYDNIAYNVNQMPDWPENLREDDNSLRLYETILNNAERLMLPEAVVEVEDFMNFYDNIAYNVNQMPDWPENLREDDNSLRLYETILNNAERLMLPEAVVEYMGETQWPVYKTGTSRTVISIVEKIRVECRGLLSGATNNEVLGRFPVYVRPPMI</sequence>
<dbReference type="EMBL" id="UYSL01021811">
    <property type="protein sequence ID" value="VDL79202.1"/>
    <property type="molecule type" value="Genomic_DNA"/>
</dbReference>
<name>A0A0N4YFR3_NIPBR</name>